<reference evidence="2 3" key="1">
    <citation type="submission" date="2016-03" db="EMBL/GenBank/DDBJ databases">
        <title>Deep-sea bacteria in the southern Pacific.</title>
        <authorList>
            <person name="Tang K."/>
        </authorList>
    </citation>
    <scope>NUCLEOTIDE SEQUENCE [LARGE SCALE GENOMIC DNA]</scope>
    <source>
        <strain evidence="2 3">JLT2016</strain>
    </source>
</reference>
<name>A0A1U7D6G9_9RHOB</name>
<sequence precursor="true">MHRRSFLLGAMALAACAPAGPVRLAPNSTLILTRHGDRSGAESLLNERGEARARALVAALEGLPLDAILSPGLQRNLDTAAPLSAARGLPVQRIPQEAPTAALARAARGRNVIWVGNKGNLREIWETLALPSAPPLEYGDLAIIRSDAVGRIEIERRRYG</sequence>
<dbReference type="InterPro" id="IPR013078">
    <property type="entry name" value="His_Pase_superF_clade-1"/>
</dbReference>
<feature type="chain" id="PRO_5010552355" evidence="1">
    <location>
        <begin position="20"/>
        <end position="160"/>
    </location>
</feature>
<dbReference type="InterPro" id="IPR029033">
    <property type="entry name" value="His_PPase_superfam"/>
</dbReference>
<evidence type="ECO:0000313" key="2">
    <source>
        <dbReference type="EMBL" id="APX23708.1"/>
    </source>
</evidence>
<accession>A0A1U7D6G9</accession>
<keyword evidence="3" id="KW-1185">Reference proteome</keyword>
<dbReference type="SUPFAM" id="SSF53254">
    <property type="entry name" value="Phosphoglycerate mutase-like"/>
    <property type="match status" value="1"/>
</dbReference>
<dbReference type="Proteomes" id="UP000186559">
    <property type="component" value="Chromosome"/>
</dbReference>
<evidence type="ECO:0000313" key="3">
    <source>
        <dbReference type="Proteomes" id="UP000186559"/>
    </source>
</evidence>
<dbReference type="RefSeq" id="WP_076623665.1">
    <property type="nucleotide sequence ID" value="NZ_BMEW01000007.1"/>
</dbReference>
<dbReference type="PROSITE" id="PS51257">
    <property type="entry name" value="PROKAR_LIPOPROTEIN"/>
    <property type="match status" value="1"/>
</dbReference>
<dbReference type="Gene3D" id="3.40.50.1240">
    <property type="entry name" value="Phosphoglycerate mutase-like"/>
    <property type="match status" value="1"/>
</dbReference>
<gene>
    <name evidence="2" type="ORF">Ga0080559_TMP2912</name>
</gene>
<dbReference type="KEGG" id="tpro:Ga0080559_TMP2912"/>
<keyword evidence="1" id="KW-0732">Signal</keyword>
<dbReference type="Pfam" id="PF00300">
    <property type="entry name" value="His_Phos_1"/>
    <property type="match status" value="1"/>
</dbReference>
<dbReference type="AlphaFoldDB" id="A0A1U7D6G9"/>
<dbReference type="OrthoDB" id="7864639at2"/>
<feature type="signal peptide" evidence="1">
    <location>
        <begin position="1"/>
        <end position="19"/>
    </location>
</feature>
<protein>
    <submittedName>
        <fullName evidence="2">Phosphoglycerate mutase family protein</fullName>
    </submittedName>
</protein>
<dbReference type="EMBL" id="CP014796">
    <property type="protein sequence ID" value="APX23708.1"/>
    <property type="molecule type" value="Genomic_DNA"/>
</dbReference>
<evidence type="ECO:0000256" key="1">
    <source>
        <dbReference type="SAM" id="SignalP"/>
    </source>
</evidence>
<dbReference type="STRING" id="1229727.Ga0080559_TMP2912"/>
<organism evidence="2 3">
    <name type="scientific">Salipiger profundus</name>
    <dbReference type="NCBI Taxonomy" id="1229727"/>
    <lineage>
        <taxon>Bacteria</taxon>
        <taxon>Pseudomonadati</taxon>
        <taxon>Pseudomonadota</taxon>
        <taxon>Alphaproteobacteria</taxon>
        <taxon>Rhodobacterales</taxon>
        <taxon>Roseobacteraceae</taxon>
        <taxon>Salipiger</taxon>
    </lineage>
</organism>
<proteinExistence type="predicted"/>